<dbReference type="PANTHER" id="PTHR10623">
    <property type="entry name" value="MICROTUBULE-ASSOCIATED PROTEIN RP/EB FAMILY MEMBER"/>
    <property type="match status" value="1"/>
</dbReference>
<feature type="region of interest" description="Disordered" evidence="1">
    <location>
        <begin position="80"/>
        <end position="117"/>
    </location>
</feature>
<dbReference type="InterPro" id="IPR027328">
    <property type="entry name" value="MAPRE"/>
</dbReference>
<evidence type="ECO:0000313" key="4">
    <source>
        <dbReference type="Proteomes" id="UP001476798"/>
    </source>
</evidence>
<dbReference type="Proteomes" id="UP001476798">
    <property type="component" value="Unassembled WGS sequence"/>
</dbReference>
<feature type="compositionally biased region" description="Polar residues" evidence="1">
    <location>
        <begin position="102"/>
        <end position="115"/>
    </location>
</feature>
<reference evidence="3 4" key="1">
    <citation type="submission" date="2021-06" db="EMBL/GenBank/DDBJ databases">
        <authorList>
            <person name="Palmer J.M."/>
        </authorList>
    </citation>
    <scope>NUCLEOTIDE SEQUENCE [LARGE SCALE GENOMIC DNA]</scope>
    <source>
        <strain evidence="3 4">GA_2019</strain>
        <tissue evidence="3">Muscle</tissue>
    </source>
</reference>
<keyword evidence="4" id="KW-1185">Reference proteome</keyword>
<dbReference type="EMBL" id="JAHRIO010090161">
    <property type="protein sequence ID" value="MEQ2187434.1"/>
    <property type="molecule type" value="Genomic_DNA"/>
</dbReference>
<dbReference type="InterPro" id="IPR001715">
    <property type="entry name" value="CH_dom"/>
</dbReference>
<name>A0ABV0PVB5_9TELE</name>
<comment type="caution">
    <text evidence="3">The sequence shown here is derived from an EMBL/GenBank/DDBJ whole genome shotgun (WGS) entry which is preliminary data.</text>
</comment>
<organism evidence="3 4">
    <name type="scientific">Goodea atripinnis</name>
    <dbReference type="NCBI Taxonomy" id="208336"/>
    <lineage>
        <taxon>Eukaryota</taxon>
        <taxon>Metazoa</taxon>
        <taxon>Chordata</taxon>
        <taxon>Craniata</taxon>
        <taxon>Vertebrata</taxon>
        <taxon>Euteleostomi</taxon>
        <taxon>Actinopterygii</taxon>
        <taxon>Neopterygii</taxon>
        <taxon>Teleostei</taxon>
        <taxon>Neoteleostei</taxon>
        <taxon>Acanthomorphata</taxon>
        <taxon>Ovalentaria</taxon>
        <taxon>Atherinomorphae</taxon>
        <taxon>Cyprinodontiformes</taxon>
        <taxon>Goodeidae</taxon>
        <taxon>Goodea</taxon>
    </lineage>
</organism>
<protein>
    <submittedName>
        <fullName evidence="3">Microtubule-associated protein RP/EB member 1</fullName>
    </submittedName>
</protein>
<proteinExistence type="predicted"/>
<gene>
    <name evidence="3" type="primary">MAPRE1</name>
    <name evidence="3" type="ORF">GOODEAATRI_004676</name>
</gene>
<accession>A0ABV0PVB5</accession>
<evidence type="ECO:0000313" key="3">
    <source>
        <dbReference type="EMBL" id="MEQ2187434.1"/>
    </source>
</evidence>
<dbReference type="PROSITE" id="PS50021">
    <property type="entry name" value="CH"/>
    <property type="match status" value="1"/>
</dbReference>
<evidence type="ECO:0000256" key="1">
    <source>
        <dbReference type="SAM" id="MobiDB-lite"/>
    </source>
</evidence>
<dbReference type="Gene3D" id="1.10.418.10">
    <property type="entry name" value="Calponin-like domain"/>
    <property type="match status" value="1"/>
</dbReference>
<sequence>MLFPGSVPLKKVKFGAKLEHEYIHNFKLLQVGFKKMGIDKIIPVDKLVKGKFQDNFEFVQWFKKFFDANYDGKEYDPVAMRQGQDAMPSPAPSALNKLPKKTLNQGQSPSWSDQPASEFGLTKDFIHRFKEGTESDQ</sequence>
<feature type="domain" description="Calponin-homology (CH)" evidence="2">
    <location>
        <begin position="1"/>
        <end position="67"/>
    </location>
</feature>
<evidence type="ECO:0000259" key="2">
    <source>
        <dbReference type="PROSITE" id="PS50021"/>
    </source>
</evidence>
<dbReference type="SUPFAM" id="SSF47576">
    <property type="entry name" value="Calponin-homology domain, CH-domain"/>
    <property type="match status" value="1"/>
</dbReference>
<dbReference type="InterPro" id="IPR036872">
    <property type="entry name" value="CH_dom_sf"/>
</dbReference>